<dbReference type="InterPro" id="IPR036052">
    <property type="entry name" value="TrpB-like_PALP_sf"/>
</dbReference>
<gene>
    <name evidence="4" type="ORF">ACFQS8_03555</name>
</gene>
<evidence type="ECO:0000256" key="2">
    <source>
        <dbReference type="ARBA" id="ARBA00022898"/>
    </source>
</evidence>
<dbReference type="RefSeq" id="WP_382165774.1">
    <property type="nucleotide sequence ID" value="NZ_JBHTBR010000002.1"/>
</dbReference>
<keyword evidence="5" id="KW-1185">Reference proteome</keyword>
<feature type="domain" description="Tryptophan synthase beta chain-like PALP" evidence="3">
    <location>
        <begin position="27"/>
        <end position="312"/>
    </location>
</feature>
<evidence type="ECO:0000313" key="4">
    <source>
        <dbReference type="EMBL" id="MFC7290681.1"/>
    </source>
</evidence>
<dbReference type="InterPro" id="IPR001926">
    <property type="entry name" value="TrpB-like_PALP"/>
</dbReference>
<dbReference type="SUPFAM" id="SSF53686">
    <property type="entry name" value="Tryptophan synthase beta subunit-like PLP-dependent enzymes"/>
    <property type="match status" value="1"/>
</dbReference>
<dbReference type="EMBL" id="JBHTBR010000002">
    <property type="protein sequence ID" value="MFC7290681.1"/>
    <property type="molecule type" value="Genomic_DNA"/>
</dbReference>
<keyword evidence="2" id="KW-0663">Pyridoxal phosphate</keyword>
<evidence type="ECO:0000259" key="3">
    <source>
        <dbReference type="Pfam" id="PF00291"/>
    </source>
</evidence>
<name>A0ABW2IID6_9PROT</name>
<dbReference type="PANTHER" id="PTHR43050">
    <property type="entry name" value="SERINE / THREONINE RACEMASE FAMILY MEMBER"/>
    <property type="match status" value="1"/>
</dbReference>
<accession>A0ABW2IID6</accession>
<comment type="cofactor">
    <cofactor evidence="1">
        <name>pyridoxal 5'-phosphate</name>
        <dbReference type="ChEBI" id="CHEBI:597326"/>
    </cofactor>
</comment>
<dbReference type="Proteomes" id="UP001596492">
    <property type="component" value="Unassembled WGS sequence"/>
</dbReference>
<dbReference type="Gene3D" id="3.40.50.1100">
    <property type="match status" value="2"/>
</dbReference>
<organism evidence="4 5">
    <name type="scientific">Hirschia litorea</name>
    <dbReference type="NCBI Taxonomy" id="1199156"/>
    <lineage>
        <taxon>Bacteria</taxon>
        <taxon>Pseudomonadati</taxon>
        <taxon>Pseudomonadota</taxon>
        <taxon>Alphaproteobacteria</taxon>
        <taxon>Hyphomonadales</taxon>
        <taxon>Hyphomonadaceae</taxon>
        <taxon>Hirschia</taxon>
    </lineage>
</organism>
<dbReference type="CDD" id="cd01562">
    <property type="entry name" value="Thr-dehyd"/>
    <property type="match status" value="1"/>
</dbReference>
<sequence>MSAENSKVGLPISPDDIYKAAKRIGPYVHRTPVLTSARLNEIFGAELFFKCENFQHIGAFKARGAHNAVFALNDADASKGVVAHSSGNHAAALCLAAVNRGISAKIVMPHNSARVKIDAVKRLGGEINFCEPSISAREAGVEDIMARTGAALVHPYNDAHVIAGQGTTALEFLEECPDLDALLAPIGGGGLLSGCAIIAKALKENIFVCGVEPLHANDAFRSWKSGTMQTNTNAETIADGLRGQLGDMALDIFLEKIDHVIEVSEEDIVQAMRLVWSELKIVIEPSSAVPVASLLKQRACISGDKIGIVVSGGNVDLDALPW</sequence>
<protein>
    <submittedName>
        <fullName evidence="4">Pyridoxal-phosphate dependent enzyme</fullName>
    </submittedName>
</protein>
<evidence type="ECO:0000256" key="1">
    <source>
        <dbReference type="ARBA" id="ARBA00001933"/>
    </source>
</evidence>
<comment type="caution">
    <text evidence="4">The sequence shown here is derived from an EMBL/GenBank/DDBJ whole genome shotgun (WGS) entry which is preliminary data.</text>
</comment>
<reference evidence="5" key="1">
    <citation type="journal article" date="2019" name="Int. J. Syst. Evol. Microbiol.">
        <title>The Global Catalogue of Microorganisms (GCM) 10K type strain sequencing project: providing services to taxonomists for standard genome sequencing and annotation.</title>
        <authorList>
            <consortium name="The Broad Institute Genomics Platform"/>
            <consortium name="The Broad Institute Genome Sequencing Center for Infectious Disease"/>
            <person name="Wu L."/>
            <person name="Ma J."/>
        </authorList>
    </citation>
    <scope>NUCLEOTIDE SEQUENCE [LARGE SCALE GENOMIC DNA]</scope>
    <source>
        <strain evidence="5">CCUG 51308</strain>
    </source>
</reference>
<evidence type="ECO:0000313" key="5">
    <source>
        <dbReference type="Proteomes" id="UP001596492"/>
    </source>
</evidence>
<dbReference type="PANTHER" id="PTHR43050:SF1">
    <property type="entry name" value="SERINE RACEMASE"/>
    <property type="match status" value="1"/>
</dbReference>
<dbReference type="Pfam" id="PF00291">
    <property type="entry name" value="PALP"/>
    <property type="match status" value="1"/>
</dbReference>
<proteinExistence type="predicted"/>